<evidence type="ECO:0000313" key="9">
    <source>
        <dbReference type="Proteomes" id="UP000271241"/>
    </source>
</evidence>
<evidence type="ECO:0000256" key="7">
    <source>
        <dbReference type="RuleBase" id="RU365066"/>
    </source>
</evidence>
<keyword evidence="3 7" id="KW-0812">Transmembrane</keyword>
<proteinExistence type="inferred from homology"/>
<evidence type="ECO:0000256" key="4">
    <source>
        <dbReference type="ARBA" id="ARBA00022729"/>
    </source>
</evidence>
<dbReference type="GO" id="GO:0006506">
    <property type="term" value="P:GPI anchor biosynthetic process"/>
    <property type="evidence" value="ECO:0007669"/>
    <property type="project" value="UniProtKB-KW"/>
</dbReference>
<dbReference type="GO" id="GO:0016788">
    <property type="term" value="F:hydrolase activity, acting on ester bonds"/>
    <property type="evidence" value="ECO:0007669"/>
    <property type="project" value="TreeGrafter"/>
</dbReference>
<feature type="transmembrane region" description="Helical" evidence="7">
    <location>
        <begin position="192"/>
        <end position="212"/>
    </location>
</feature>
<organism evidence="8 9">
    <name type="scientific">Thamnocephalis sphaerospora</name>
    <dbReference type="NCBI Taxonomy" id="78915"/>
    <lineage>
        <taxon>Eukaryota</taxon>
        <taxon>Fungi</taxon>
        <taxon>Fungi incertae sedis</taxon>
        <taxon>Zoopagomycota</taxon>
        <taxon>Zoopagomycotina</taxon>
        <taxon>Zoopagomycetes</taxon>
        <taxon>Zoopagales</taxon>
        <taxon>Sigmoideomycetaceae</taxon>
        <taxon>Thamnocephalis</taxon>
    </lineage>
</organism>
<keyword evidence="6 7" id="KW-0472">Membrane</keyword>
<feature type="transmembrane region" description="Helical" evidence="7">
    <location>
        <begin position="161"/>
        <end position="180"/>
    </location>
</feature>
<dbReference type="Pfam" id="PF04080">
    <property type="entry name" value="Per1"/>
    <property type="match status" value="1"/>
</dbReference>
<dbReference type="AlphaFoldDB" id="A0A4P9XPK6"/>
<feature type="transmembrane region" description="Helical" evidence="7">
    <location>
        <begin position="276"/>
        <end position="297"/>
    </location>
</feature>
<keyword evidence="4" id="KW-0732">Signal</keyword>
<keyword evidence="5 7" id="KW-1133">Transmembrane helix</keyword>
<comment type="subcellular location">
    <subcellularLocation>
        <location evidence="1">Endomembrane system</location>
        <topology evidence="1">Multi-pass membrane protein</topology>
    </subcellularLocation>
    <subcellularLocation>
        <location evidence="7">Endoplasmic reticulum membrane</location>
        <topology evidence="7">Multi-pass membrane protein</topology>
    </subcellularLocation>
</comment>
<keyword evidence="2 7" id="KW-0337">GPI-anchor biosynthesis</keyword>
<dbReference type="PANTHER" id="PTHR13148">
    <property type="entry name" value="PER1-RELATED"/>
    <property type="match status" value="1"/>
</dbReference>
<keyword evidence="7" id="KW-0256">Endoplasmic reticulum</keyword>
<keyword evidence="9" id="KW-1185">Reference proteome</keyword>
<gene>
    <name evidence="8" type="ORF">THASP1DRAFT_23982</name>
</gene>
<evidence type="ECO:0000256" key="2">
    <source>
        <dbReference type="ARBA" id="ARBA00022502"/>
    </source>
</evidence>
<dbReference type="EMBL" id="KZ992655">
    <property type="protein sequence ID" value="RKP07945.1"/>
    <property type="molecule type" value="Genomic_DNA"/>
</dbReference>
<dbReference type="STRING" id="78915.A0A4P9XPK6"/>
<dbReference type="PANTHER" id="PTHR13148:SF0">
    <property type="entry name" value="POST-GPI ATTACHMENT TO PROTEINS FACTOR 3"/>
    <property type="match status" value="1"/>
</dbReference>
<dbReference type="GO" id="GO:0005789">
    <property type="term" value="C:endoplasmic reticulum membrane"/>
    <property type="evidence" value="ECO:0007669"/>
    <property type="project" value="UniProtKB-SubCell"/>
</dbReference>
<protein>
    <recommendedName>
        <fullName evidence="7">Post-GPI attachment to proteins factor 3</fullName>
    </recommendedName>
</protein>
<evidence type="ECO:0000256" key="5">
    <source>
        <dbReference type="ARBA" id="ARBA00022989"/>
    </source>
</evidence>
<name>A0A4P9XPK6_9FUNG</name>
<accession>A0A4P9XPK6</accession>
<evidence type="ECO:0000256" key="3">
    <source>
        <dbReference type="ARBA" id="ARBA00022692"/>
    </source>
</evidence>
<dbReference type="InterPro" id="IPR007217">
    <property type="entry name" value="Per1-like"/>
</dbReference>
<feature type="transmembrane region" description="Helical" evidence="7">
    <location>
        <begin position="221"/>
        <end position="239"/>
    </location>
</feature>
<feature type="transmembrane region" description="Helical" evidence="7">
    <location>
        <begin position="309"/>
        <end position="327"/>
    </location>
</feature>
<evidence type="ECO:0000256" key="6">
    <source>
        <dbReference type="ARBA" id="ARBA00023136"/>
    </source>
</evidence>
<feature type="transmembrane region" description="Helical" evidence="7">
    <location>
        <begin position="20"/>
        <end position="37"/>
    </location>
</feature>
<comment type="function">
    <text evidence="7">Involved in the lipid remodeling steps of GPI-anchor maturation.</text>
</comment>
<reference evidence="9" key="1">
    <citation type="journal article" date="2018" name="Nat. Microbiol.">
        <title>Leveraging single-cell genomics to expand the fungal tree of life.</title>
        <authorList>
            <person name="Ahrendt S.R."/>
            <person name="Quandt C.A."/>
            <person name="Ciobanu D."/>
            <person name="Clum A."/>
            <person name="Salamov A."/>
            <person name="Andreopoulos B."/>
            <person name="Cheng J.F."/>
            <person name="Woyke T."/>
            <person name="Pelin A."/>
            <person name="Henrissat B."/>
            <person name="Reynolds N.K."/>
            <person name="Benny G.L."/>
            <person name="Smith M.E."/>
            <person name="James T.Y."/>
            <person name="Grigoriev I.V."/>
        </authorList>
    </citation>
    <scope>NUCLEOTIDE SEQUENCE [LARGE SCALE GENOMIC DNA]</scope>
    <source>
        <strain evidence="9">RSA 1356</strain>
    </source>
</reference>
<dbReference type="OrthoDB" id="419770at2759"/>
<feature type="transmembrane region" description="Helical" evidence="7">
    <location>
        <begin position="245"/>
        <end position="264"/>
    </location>
</feature>
<dbReference type="Proteomes" id="UP000271241">
    <property type="component" value="Unassembled WGS sequence"/>
</dbReference>
<comment type="similarity">
    <text evidence="7">Belongs to the PGAP3 family.</text>
</comment>
<evidence type="ECO:0000313" key="8">
    <source>
        <dbReference type="EMBL" id="RKP07945.1"/>
    </source>
</evidence>
<sequence>MLGLAPRRGCAGPLPLRGRLVTYLRLLLVLAAIWLPLSVQASAGEHEPTFLRCTSDCQAQRCMRVVDGSREAVNPLPLYLRLLGWSCPDDCDYHCQIQVTDQRLAFGEPVLKYHGKWPLVRILGAQEPAAVLFSVWNGYAHWKNRAVLANHVHPHYYLRPVLLGYAITGINTWLWSAVFHVRDTPFTEKLDYFSAGFGILYGFYLAVCRVFGVQRPRRQRLLLLGCVALFGVHIIYMCARSQFDYGHHQLVCAVVGVAHNLLWCGWALRHCRTRPYAWQVIALVVCVSSTLLLGLLNQQPLGWYLDAHALWHAATAPLVFWWYRFLLADCAWETGAMGESGLSRLSNQTDLEQGEVTLPLVSLAREEHN</sequence>
<evidence type="ECO:0000256" key="1">
    <source>
        <dbReference type="ARBA" id="ARBA00004127"/>
    </source>
</evidence>